<feature type="region of interest" description="Disordered" evidence="1">
    <location>
        <begin position="1"/>
        <end position="126"/>
    </location>
</feature>
<sequence length="126" mass="14326">ECRRPARRDPHAHRSRTDGSDRLDRGGDRRVRGRRHQRGRVVRHPHRSVAVPDLRRGVRVGDGRPLRHRRARARRPADDRGQVHGDRSERQDQGVRRHAARDVDLPVARAGATGARPEAGREVGPL</sequence>
<reference evidence="2" key="1">
    <citation type="submission" date="2020-02" db="EMBL/GenBank/DDBJ databases">
        <authorList>
            <person name="Meier V. D."/>
        </authorList>
    </citation>
    <scope>NUCLEOTIDE SEQUENCE</scope>
    <source>
        <strain evidence="2">AVDCRST_MAG79</strain>
    </source>
</reference>
<organism evidence="2">
    <name type="scientific">uncultured Thermoleophilia bacterium</name>
    <dbReference type="NCBI Taxonomy" id="1497501"/>
    <lineage>
        <taxon>Bacteria</taxon>
        <taxon>Bacillati</taxon>
        <taxon>Actinomycetota</taxon>
        <taxon>Thermoleophilia</taxon>
        <taxon>environmental samples</taxon>
    </lineage>
</organism>
<feature type="non-terminal residue" evidence="2">
    <location>
        <position position="1"/>
    </location>
</feature>
<evidence type="ECO:0000256" key="1">
    <source>
        <dbReference type="SAM" id="MobiDB-lite"/>
    </source>
</evidence>
<dbReference type="EMBL" id="CADCWC010000429">
    <property type="protein sequence ID" value="CAA9551651.1"/>
    <property type="molecule type" value="Genomic_DNA"/>
</dbReference>
<feature type="compositionally biased region" description="Basic and acidic residues" evidence="1">
    <location>
        <begin position="75"/>
        <end position="104"/>
    </location>
</feature>
<accession>A0A6J4UJZ4</accession>
<evidence type="ECO:0000313" key="2">
    <source>
        <dbReference type="EMBL" id="CAA9551651.1"/>
    </source>
</evidence>
<feature type="compositionally biased region" description="Basic and acidic residues" evidence="1">
    <location>
        <begin position="15"/>
        <end position="30"/>
    </location>
</feature>
<proteinExistence type="predicted"/>
<feature type="compositionally biased region" description="Basic residues" evidence="1">
    <location>
        <begin position="31"/>
        <end position="47"/>
    </location>
</feature>
<feature type="compositionally biased region" description="Basic residues" evidence="1">
    <location>
        <begin position="1"/>
        <end position="14"/>
    </location>
</feature>
<feature type="non-terminal residue" evidence="2">
    <location>
        <position position="126"/>
    </location>
</feature>
<name>A0A6J4UJZ4_9ACTN</name>
<feature type="compositionally biased region" description="Basic and acidic residues" evidence="1">
    <location>
        <begin position="53"/>
        <end position="65"/>
    </location>
</feature>
<gene>
    <name evidence="2" type="ORF">AVDCRST_MAG79-2748</name>
</gene>
<dbReference type="AlphaFoldDB" id="A0A6J4UJZ4"/>
<protein>
    <submittedName>
        <fullName evidence="2">Uncharacterized protein</fullName>
    </submittedName>
</protein>